<sequence>MGGLMSSGRKFCQYPEINHPSSHAMQASKLSSTRRNIYYSSGSLTGWYEAPPDVKRRIISVPGTEASDAPMVFSWHDELEGRMFSIIAVLRCEEAIRSHFCFGLRLASKTQCRLMSASEGQIWVFSAARASIICMTPPVAGKNSNTAEPGRDHNPTNPAIFHITTPSRGLPSRSITNHYTDIVSMIETKSHVMALAWQMKPPSHHPESAEATAKARRLPQTRGRCLEP</sequence>
<name>G3YGM3_ASPNA</name>
<gene>
    <name evidence="2" type="ORF">ASPNIDRAFT_37741</name>
</gene>
<dbReference type="AlphaFoldDB" id="G3YGM3"/>
<accession>G3YGM3</accession>
<proteinExistence type="predicted"/>
<protein>
    <submittedName>
        <fullName evidence="2">Uncharacterized protein</fullName>
    </submittedName>
</protein>
<evidence type="ECO:0000313" key="2">
    <source>
        <dbReference type="EMBL" id="EHA18658.1"/>
    </source>
</evidence>
<evidence type="ECO:0000256" key="1">
    <source>
        <dbReference type="SAM" id="MobiDB-lite"/>
    </source>
</evidence>
<dbReference type="EMBL" id="ACJE01000021">
    <property type="protein sequence ID" value="EHA18658.1"/>
    <property type="molecule type" value="Genomic_DNA"/>
</dbReference>
<dbReference type="Proteomes" id="UP000009038">
    <property type="component" value="Unassembled WGS sequence"/>
</dbReference>
<evidence type="ECO:0000313" key="3">
    <source>
        <dbReference type="Proteomes" id="UP000009038"/>
    </source>
</evidence>
<organism evidence="2 3">
    <name type="scientific">Aspergillus niger (strain ATCC 1015 / CBS 113.46 / FGSC A1144 / LSHB Ac4 / NCTC 3858a / NRRL 328 / USDA 3528.7)</name>
    <dbReference type="NCBI Taxonomy" id="380704"/>
    <lineage>
        <taxon>Eukaryota</taxon>
        <taxon>Fungi</taxon>
        <taxon>Dikarya</taxon>
        <taxon>Ascomycota</taxon>
        <taxon>Pezizomycotina</taxon>
        <taxon>Eurotiomycetes</taxon>
        <taxon>Eurotiomycetidae</taxon>
        <taxon>Eurotiales</taxon>
        <taxon>Aspergillaceae</taxon>
        <taxon>Aspergillus</taxon>
        <taxon>Aspergillus subgen. Circumdati</taxon>
    </lineage>
</organism>
<dbReference type="HOGENOM" id="CLU_1214502_0_0_1"/>
<reference evidence="2 3" key="1">
    <citation type="journal article" date="2011" name="Genome Res.">
        <title>Comparative genomics of citric-acid-producing Aspergillus niger ATCC 1015 versus enzyme-producing CBS 513.88.</title>
        <authorList>
            <person name="Andersen M.R."/>
            <person name="Salazar M.P."/>
            <person name="Schaap P.J."/>
            <person name="van de Vondervoort P.J."/>
            <person name="Culley D."/>
            <person name="Thykaer J."/>
            <person name="Frisvad J.C."/>
            <person name="Nielsen K.F."/>
            <person name="Albang R."/>
            <person name="Albermann K."/>
            <person name="Berka R.M."/>
            <person name="Braus G.H."/>
            <person name="Braus-Stromeyer S.A."/>
            <person name="Corrochano L.M."/>
            <person name="Dai Z."/>
            <person name="van Dijck P.W."/>
            <person name="Hofmann G."/>
            <person name="Lasure L.L."/>
            <person name="Magnuson J.K."/>
            <person name="Menke H."/>
            <person name="Meijer M."/>
            <person name="Meijer S.L."/>
            <person name="Nielsen J.B."/>
            <person name="Nielsen M.L."/>
            <person name="van Ooyen A.J."/>
            <person name="Pel H.J."/>
            <person name="Poulsen L."/>
            <person name="Samson R.A."/>
            <person name="Stam H."/>
            <person name="Tsang A."/>
            <person name="van den Brink J.M."/>
            <person name="Atkins A."/>
            <person name="Aerts A."/>
            <person name="Shapiro H."/>
            <person name="Pangilinan J."/>
            <person name="Salamov A."/>
            <person name="Lou Y."/>
            <person name="Lindquist E."/>
            <person name="Lucas S."/>
            <person name="Grimwood J."/>
            <person name="Grigoriev I.V."/>
            <person name="Kubicek C.P."/>
            <person name="Martinez D."/>
            <person name="van Peij N.N."/>
            <person name="Roubos J.A."/>
            <person name="Nielsen J."/>
            <person name="Baker S.E."/>
        </authorList>
    </citation>
    <scope>NUCLEOTIDE SEQUENCE [LARGE SCALE GENOMIC DNA]</scope>
    <source>
        <strain evidence="3">ATCC 1015 / CBS 113.46 / FGSC A1144 / LSHB Ac4 / NCTC 3858a / NRRL 328 / USDA 3528.7</strain>
    </source>
</reference>
<dbReference type="VEuPathDB" id="FungiDB:ASPNIDRAFT2_37741"/>
<comment type="caution">
    <text evidence="2">The sequence shown here is derived from an EMBL/GenBank/DDBJ whole genome shotgun (WGS) entry which is preliminary data.</text>
</comment>
<feature type="region of interest" description="Disordered" evidence="1">
    <location>
        <begin position="200"/>
        <end position="228"/>
    </location>
</feature>